<dbReference type="Proteomes" id="UP000231791">
    <property type="component" value="Chromosome"/>
</dbReference>
<protein>
    <submittedName>
        <fullName evidence="1">Acetyltransferase (GNAT) family protein</fullName>
    </submittedName>
</protein>
<dbReference type="PANTHER" id="PTHR43441:SF6">
    <property type="entry name" value="N-ACETYLTRANSFERASE DOMAIN-CONTAINING PROTEIN"/>
    <property type="match status" value="1"/>
</dbReference>
<accession>A0A2K8P773</accession>
<dbReference type="PROSITE" id="PS51186">
    <property type="entry name" value="GNAT"/>
    <property type="match status" value="1"/>
</dbReference>
<dbReference type="KEGG" id="slx:SLAV_03415"/>
<dbReference type="AlphaFoldDB" id="A0A2K8P773"/>
<dbReference type="GO" id="GO:0008999">
    <property type="term" value="F:protein-N-terminal-alanine acetyltransferase activity"/>
    <property type="evidence" value="ECO:0007669"/>
    <property type="project" value="TreeGrafter"/>
</dbReference>
<dbReference type="InterPro" id="IPR000182">
    <property type="entry name" value="GNAT_dom"/>
</dbReference>
<dbReference type="EMBL" id="CP024985">
    <property type="protein sequence ID" value="ATZ22591.1"/>
    <property type="molecule type" value="Genomic_DNA"/>
</dbReference>
<dbReference type="InterPro" id="IPR051908">
    <property type="entry name" value="Ribosomal_N-acetyltransferase"/>
</dbReference>
<dbReference type="PANTHER" id="PTHR43441">
    <property type="entry name" value="RIBOSOMAL-PROTEIN-SERINE ACETYLTRANSFERASE"/>
    <property type="match status" value="1"/>
</dbReference>
<dbReference type="GO" id="GO:0005737">
    <property type="term" value="C:cytoplasm"/>
    <property type="evidence" value="ECO:0007669"/>
    <property type="project" value="TreeGrafter"/>
</dbReference>
<keyword evidence="1" id="KW-0808">Transferase</keyword>
<name>A0A2K8P773_STRLA</name>
<evidence type="ECO:0000313" key="2">
    <source>
        <dbReference type="Proteomes" id="UP000231791"/>
    </source>
</evidence>
<dbReference type="Pfam" id="PF13302">
    <property type="entry name" value="Acetyltransf_3"/>
    <property type="match status" value="1"/>
</dbReference>
<dbReference type="InterPro" id="IPR016181">
    <property type="entry name" value="Acyl_CoA_acyltransferase"/>
</dbReference>
<dbReference type="CDD" id="cd04301">
    <property type="entry name" value="NAT_SF"/>
    <property type="match status" value="1"/>
</dbReference>
<sequence>MTARLVLHPMTGDEAGRLVAGEPPHGVRWAPGYPTDGDVVAAERLLRTLADTGDPGPFGSYEIRLREDGAAVGGAGFHGPADEDGRVTIGYGLVPSARGRGYASEALRALLVCARVHGVTCVRGDVDHENIASHHVMTAAGMRPVGEDERVTYFEIAWTGGHGHGRPGGRPAGP</sequence>
<gene>
    <name evidence="1" type="ORF">SLAV_03415</name>
</gene>
<evidence type="ECO:0000313" key="1">
    <source>
        <dbReference type="EMBL" id="ATZ22591.1"/>
    </source>
</evidence>
<proteinExistence type="predicted"/>
<keyword evidence="2" id="KW-1185">Reference proteome</keyword>
<organism evidence="1 2">
    <name type="scientific">Streptomyces lavendulae subsp. lavendulae</name>
    <dbReference type="NCBI Taxonomy" id="58340"/>
    <lineage>
        <taxon>Bacteria</taxon>
        <taxon>Bacillati</taxon>
        <taxon>Actinomycetota</taxon>
        <taxon>Actinomycetes</taxon>
        <taxon>Kitasatosporales</taxon>
        <taxon>Streptomycetaceae</taxon>
        <taxon>Streptomyces</taxon>
    </lineage>
</organism>
<dbReference type="Gene3D" id="3.40.630.30">
    <property type="match status" value="1"/>
</dbReference>
<dbReference type="GO" id="GO:1990189">
    <property type="term" value="F:protein N-terminal-serine acetyltransferase activity"/>
    <property type="evidence" value="ECO:0007669"/>
    <property type="project" value="TreeGrafter"/>
</dbReference>
<reference evidence="1 2" key="1">
    <citation type="submission" date="2017-11" db="EMBL/GenBank/DDBJ databases">
        <title>Complete genome sequence of Streptomyces lavendulae subsp. lavendulae CCM 3239 (formerly 'Streptomyces aureofaciens CCM 3239'), the producer of the angucycline-type antibiotic auricin.</title>
        <authorList>
            <person name="Busche T."/>
            <person name="Novakova R."/>
            <person name="Al'Dilaimi A."/>
            <person name="Homerova D."/>
            <person name="Feckova L."/>
            <person name="Rezuchova B."/>
            <person name="Mingyar E."/>
            <person name="Csolleiova D."/>
            <person name="Bekeova C."/>
            <person name="Winkler A."/>
            <person name="Sevcikova B."/>
            <person name="Kalinowski J."/>
            <person name="Kormanec J."/>
            <person name="Ruckert C."/>
        </authorList>
    </citation>
    <scope>NUCLEOTIDE SEQUENCE [LARGE SCALE GENOMIC DNA]</scope>
    <source>
        <strain evidence="1 2">CCM 3239</strain>
    </source>
</reference>
<dbReference type="SUPFAM" id="SSF55729">
    <property type="entry name" value="Acyl-CoA N-acyltransferases (Nat)"/>
    <property type="match status" value="1"/>
</dbReference>